<evidence type="ECO:0000313" key="3">
    <source>
        <dbReference type="EMBL" id="QCO55368.1"/>
    </source>
</evidence>
<protein>
    <recommendedName>
        <fullName evidence="2">Chlorhexidine efflux transporter domain-containing protein</fullName>
    </recommendedName>
</protein>
<dbReference type="OrthoDB" id="1631120at2"/>
<sequence length="58" mass="6575">MRTSYDRIRHALCFEIIGLLLIVPLGAMGFGMNAQDIGAIWTWTCPDLVPVSFERYSQ</sequence>
<gene>
    <name evidence="3" type="ORF">EOK75_06020</name>
</gene>
<dbReference type="AlphaFoldDB" id="A0A4P8EEV8"/>
<feature type="domain" description="Chlorhexidine efflux transporter" evidence="2">
    <location>
        <begin position="2"/>
        <end position="39"/>
    </location>
</feature>
<dbReference type="Proteomes" id="UP000298631">
    <property type="component" value="Chromosome"/>
</dbReference>
<accession>A0A4P8EEV8</accession>
<dbReference type="KEGG" id="pseb:EOK75_06020"/>
<evidence type="ECO:0000256" key="1">
    <source>
        <dbReference type="SAM" id="Phobius"/>
    </source>
</evidence>
<keyword evidence="4" id="KW-1185">Reference proteome</keyword>
<dbReference type="InterPro" id="IPR007896">
    <property type="entry name" value="BTP_bacteria"/>
</dbReference>
<feature type="transmembrane region" description="Helical" evidence="1">
    <location>
        <begin position="12"/>
        <end position="32"/>
    </location>
</feature>
<keyword evidence="1" id="KW-0472">Membrane</keyword>
<evidence type="ECO:0000313" key="4">
    <source>
        <dbReference type="Proteomes" id="UP000298631"/>
    </source>
</evidence>
<proteinExistence type="predicted"/>
<organism evidence="3 4">
    <name type="scientific">Pseudorhodobacter turbinis</name>
    <dbReference type="NCBI Taxonomy" id="2500533"/>
    <lineage>
        <taxon>Bacteria</taxon>
        <taxon>Pseudomonadati</taxon>
        <taxon>Pseudomonadota</taxon>
        <taxon>Alphaproteobacteria</taxon>
        <taxon>Rhodobacterales</taxon>
        <taxon>Paracoccaceae</taxon>
        <taxon>Pseudorhodobacter</taxon>
    </lineage>
</organism>
<dbReference type="RefSeq" id="WP_137193043.1">
    <property type="nucleotide sequence ID" value="NZ_CP039964.1"/>
</dbReference>
<keyword evidence="1" id="KW-1133">Transmembrane helix</keyword>
<dbReference type="Pfam" id="PF05232">
    <property type="entry name" value="BTP"/>
    <property type="match status" value="1"/>
</dbReference>
<reference evidence="3 4" key="1">
    <citation type="submission" date="2019-05" db="EMBL/GenBank/DDBJ databases">
        <title>Pseudorhodobacter turbinis sp. nov., isolated from the gut of the Korean turban shell.</title>
        <authorList>
            <person name="Jeong Y.-S."/>
            <person name="Kang W.-R."/>
            <person name="Bae J.-W."/>
        </authorList>
    </citation>
    <scope>NUCLEOTIDE SEQUENCE [LARGE SCALE GENOMIC DNA]</scope>
    <source>
        <strain evidence="3 4">S12M18</strain>
    </source>
</reference>
<name>A0A4P8EEV8_9RHOB</name>
<keyword evidence="1" id="KW-0812">Transmembrane</keyword>
<dbReference type="EMBL" id="CP039964">
    <property type="protein sequence ID" value="QCO55368.1"/>
    <property type="molecule type" value="Genomic_DNA"/>
</dbReference>
<evidence type="ECO:0000259" key="2">
    <source>
        <dbReference type="Pfam" id="PF05232"/>
    </source>
</evidence>